<evidence type="ECO:0000313" key="7">
    <source>
        <dbReference type="EMBL" id="PNY79607.1"/>
    </source>
</evidence>
<comment type="similarity">
    <text evidence="1 5">Belongs to the aldehyde dehydrogenase family.</text>
</comment>
<organism evidence="7 8">
    <name type="scientific">Deinococcus koreensis</name>
    <dbReference type="NCBI Taxonomy" id="2054903"/>
    <lineage>
        <taxon>Bacteria</taxon>
        <taxon>Thermotogati</taxon>
        <taxon>Deinococcota</taxon>
        <taxon>Deinococci</taxon>
        <taxon>Deinococcales</taxon>
        <taxon>Deinococcaceae</taxon>
        <taxon>Deinococcus</taxon>
    </lineage>
</organism>
<evidence type="ECO:0000259" key="6">
    <source>
        <dbReference type="Pfam" id="PF00171"/>
    </source>
</evidence>
<sequence length="522" mass="56196">MTQIDAPQTRHPNQLLAEELRRTRLAGGLRHFIGGQWVDSQGGATFEAHSPIDNSLLTTVARGDEADIDRAARAAHDAFQLWKEVGGAERRRLLHKIADLIEARAGEIAVLESLDTGQAIRFMKSAATRGAENFRFYADRAPGAGDGQSLPAPGFLNYTLRQPIGPVGVITPWNTPFMLSTWKIAPALAAGCTVVHKPAEWSPVSATLLAEIMDEAGLPAGVHNLVHGLGESAGKALTEHPLIQAIAFVGETTTGSAIMRQGAQTLKRVHFELGGKNPVVVFGDADLDRALDAVVFMIYSLNGERCTSSSRVLVQEGIYDEFTARIAERARNIRVGDPLDPETEIGPLVHPRHLEKVMSYFGAAREEGATIAAGGERVGESGNYVSPTLFTGARNDMRIAQEEIFGPVLTAIPFSDEAEALSLANDVQYGLAAYLWTNDLTRAHRFAHGLQAGMIWVNSENVRHLPTPFGGVKNSGIGRDGGDYSFDFYMETKNVAISLGTHKAARLGVGTPPVVTPREAGE</sequence>
<dbReference type="SUPFAM" id="SSF53720">
    <property type="entry name" value="ALDH-like"/>
    <property type="match status" value="1"/>
</dbReference>
<dbReference type="PROSITE" id="PS00687">
    <property type="entry name" value="ALDEHYDE_DEHYDR_GLU"/>
    <property type="match status" value="1"/>
</dbReference>
<dbReference type="OrthoDB" id="9762913at2"/>
<dbReference type="InterPro" id="IPR016162">
    <property type="entry name" value="Ald_DH_N"/>
</dbReference>
<dbReference type="PANTHER" id="PTHR43720">
    <property type="entry name" value="2-AMINOMUCONIC SEMIALDEHYDE DEHYDROGENASE"/>
    <property type="match status" value="1"/>
</dbReference>
<dbReference type="FunFam" id="3.40.605.10:FF:000007">
    <property type="entry name" value="NAD/NADP-dependent betaine aldehyde dehydrogenase"/>
    <property type="match status" value="1"/>
</dbReference>
<feature type="active site" evidence="4">
    <location>
        <position position="272"/>
    </location>
</feature>
<accession>A0A2K3USV8</accession>
<dbReference type="InterPro" id="IPR029510">
    <property type="entry name" value="Ald_DH_CS_GLU"/>
</dbReference>
<dbReference type="InterPro" id="IPR016163">
    <property type="entry name" value="Ald_DH_C"/>
</dbReference>
<dbReference type="CDD" id="cd07093">
    <property type="entry name" value="ALDH_F8_HMSADH"/>
    <property type="match status" value="1"/>
</dbReference>
<dbReference type="InterPro" id="IPR015590">
    <property type="entry name" value="Aldehyde_DH_dom"/>
</dbReference>
<dbReference type="PANTHER" id="PTHR43720:SF2">
    <property type="entry name" value="2-AMINOMUCONIC SEMIALDEHYDE DEHYDROGENASE"/>
    <property type="match status" value="1"/>
</dbReference>
<keyword evidence="2 5" id="KW-0560">Oxidoreductase</keyword>
<evidence type="ECO:0000256" key="3">
    <source>
        <dbReference type="ARBA" id="ARBA00023027"/>
    </source>
</evidence>
<feature type="domain" description="Aldehyde dehydrogenase" evidence="6">
    <location>
        <begin position="37"/>
        <end position="495"/>
    </location>
</feature>
<protein>
    <submittedName>
        <fullName evidence="7">5-carboxymethyl-2-hydroxymuconate semialdehyde dehydrogenase</fullName>
    </submittedName>
</protein>
<keyword evidence="8" id="KW-1185">Reference proteome</keyword>
<name>A0A2K3USV8_9DEIO</name>
<dbReference type="GO" id="GO:1901023">
    <property type="term" value="P:4-hydroxyphenylacetate catabolic process"/>
    <property type="evidence" value="ECO:0007669"/>
    <property type="project" value="InterPro"/>
</dbReference>
<evidence type="ECO:0000256" key="2">
    <source>
        <dbReference type="ARBA" id="ARBA00023002"/>
    </source>
</evidence>
<comment type="caution">
    <text evidence="7">The sequence shown here is derived from an EMBL/GenBank/DDBJ whole genome shotgun (WGS) entry which is preliminary data.</text>
</comment>
<dbReference type="InterPro" id="IPR011985">
    <property type="entry name" value="DH_HpaE"/>
</dbReference>
<keyword evidence="3" id="KW-0520">NAD</keyword>
<reference evidence="7 8" key="1">
    <citation type="submission" date="2018-01" db="EMBL/GenBank/DDBJ databases">
        <title>Deinococcus koreensis sp. nov., a radiation-resistant bacterium isolated from river water.</title>
        <authorList>
            <person name="Choi A."/>
        </authorList>
    </citation>
    <scope>NUCLEOTIDE SEQUENCE [LARGE SCALE GENOMIC DNA]</scope>
    <source>
        <strain evidence="7 8">SJW1-2</strain>
    </source>
</reference>
<evidence type="ECO:0000256" key="4">
    <source>
        <dbReference type="PROSITE-ProRule" id="PRU10007"/>
    </source>
</evidence>
<gene>
    <name evidence="7" type="primary">hpaE</name>
    <name evidence="7" type="ORF">CVO96_16695</name>
</gene>
<dbReference type="EMBL" id="PPPD01000002">
    <property type="protein sequence ID" value="PNY79607.1"/>
    <property type="molecule type" value="Genomic_DNA"/>
</dbReference>
<dbReference type="Proteomes" id="UP000236379">
    <property type="component" value="Unassembled WGS sequence"/>
</dbReference>
<proteinExistence type="inferred from homology"/>
<dbReference type="NCBIfam" id="TIGR02299">
    <property type="entry name" value="HpaE"/>
    <property type="match status" value="1"/>
</dbReference>
<dbReference type="InterPro" id="IPR016161">
    <property type="entry name" value="Ald_DH/histidinol_DH"/>
</dbReference>
<evidence type="ECO:0000256" key="5">
    <source>
        <dbReference type="RuleBase" id="RU003345"/>
    </source>
</evidence>
<dbReference type="Pfam" id="PF00171">
    <property type="entry name" value="Aldedh"/>
    <property type="match status" value="1"/>
</dbReference>
<dbReference type="FunFam" id="3.40.309.10:FF:000012">
    <property type="entry name" value="Betaine aldehyde dehydrogenase"/>
    <property type="match status" value="1"/>
</dbReference>
<dbReference type="GO" id="GO:0018480">
    <property type="term" value="F:5-carboxymethyl-2-hydroxymuconic-semialdehyde dehydrogenase activity"/>
    <property type="evidence" value="ECO:0007669"/>
    <property type="project" value="InterPro"/>
</dbReference>
<dbReference type="RefSeq" id="WP_103313591.1">
    <property type="nucleotide sequence ID" value="NZ_PPPD01000002.1"/>
</dbReference>
<dbReference type="Gene3D" id="3.40.605.10">
    <property type="entry name" value="Aldehyde Dehydrogenase, Chain A, domain 1"/>
    <property type="match status" value="1"/>
</dbReference>
<evidence type="ECO:0000256" key="1">
    <source>
        <dbReference type="ARBA" id="ARBA00009986"/>
    </source>
</evidence>
<dbReference type="Gene3D" id="3.40.309.10">
    <property type="entry name" value="Aldehyde Dehydrogenase, Chain A, domain 2"/>
    <property type="match status" value="1"/>
</dbReference>
<evidence type="ECO:0000313" key="8">
    <source>
        <dbReference type="Proteomes" id="UP000236379"/>
    </source>
</evidence>
<dbReference type="AlphaFoldDB" id="A0A2K3USV8"/>